<dbReference type="EMBL" id="DS566069">
    <property type="status" value="NOT_ANNOTATED_CDS"/>
    <property type="molecule type" value="Genomic_DNA"/>
</dbReference>
<evidence type="ECO:0000313" key="1">
    <source>
        <dbReference type="EnsemblProtists" id="Phyra82444"/>
    </source>
</evidence>
<dbReference type="Proteomes" id="UP000005238">
    <property type="component" value="Unassembled WGS sequence"/>
</dbReference>
<dbReference type="VEuPathDB" id="FungiDB:KRP23_8219"/>
<sequence>MATSYRTAMELLEARVQFVRAGARSARTVSKVYLNPSDMALFQLESGAHVELHTTAKVDDPPKLLLCGLAWPMDKIKRRGVGLSSIWEVTVAENHVETVTVQKLQKTSSPAKSLALQLVSRASAHKQKLSQKERTLLTRCIAVMIDGALVHREALISLPLHGVSTVFRVEEVDGEKGGEHI</sequence>
<reference evidence="1" key="2">
    <citation type="submission" date="2015-06" db="UniProtKB">
        <authorList>
            <consortium name="EnsemblProtists"/>
        </authorList>
    </citation>
    <scope>IDENTIFICATION</scope>
    <source>
        <strain evidence="1">Pr102</strain>
    </source>
</reference>
<dbReference type="HOGENOM" id="CLU_1492876_0_0_1"/>
<name>H3GXT8_PHYRM</name>
<dbReference type="AlphaFoldDB" id="H3GXT8"/>
<dbReference type="eggNOG" id="KOG0730">
    <property type="taxonomic scope" value="Eukaryota"/>
</dbReference>
<dbReference type="InParanoid" id="H3GXT8"/>
<accession>H3GXT8</accession>
<proteinExistence type="predicted"/>
<dbReference type="STRING" id="164328.H3GXT8"/>
<keyword evidence="2" id="KW-1185">Reference proteome</keyword>
<evidence type="ECO:0000313" key="2">
    <source>
        <dbReference type="Proteomes" id="UP000005238"/>
    </source>
</evidence>
<reference evidence="2" key="1">
    <citation type="journal article" date="2006" name="Science">
        <title>Phytophthora genome sequences uncover evolutionary origins and mechanisms of pathogenesis.</title>
        <authorList>
            <person name="Tyler B.M."/>
            <person name="Tripathy S."/>
            <person name="Zhang X."/>
            <person name="Dehal P."/>
            <person name="Jiang R.H."/>
            <person name="Aerts A."/>
            <person name="Arredondo F.D."/>
            <person name="Baxter L."/>
            <person name="Bensasson D."/>
            <person name="Beynon J.L."/>
            <person name="Chapman J."/>
            <person name="Damasceno C.M."/>
            <person name="Dorrance A.E."/>
            <person name="Dou D."/>
            <person name="Dickerman A.W."/>
            <person name="Dubchak I.L."/>
            <person name="Garbelotto M."/>
            <person name="Gijzen M."/>
            <person name="Gordon S.G."/>
            <person name="Govers F."/>
            <person name="Grunwald N.J."/>
            <person name="Huang W."/>
            <person name="Ivors K.L."/>
            <person name="Jones R.W."/>
            <person name="Kamoun S."/>
            <person name="Krampis K."/>
            <person name="Lamour K.H."/>
            <person name="Lee M.K."/>
            <person name="McDonald W.H."/>
            <person name="Medina M."/>
            <person name="Meijer H.J."/>
            <person name="Nordberg E.K."/>
            <person name="Maclean D.J."/>
            <person name="Ospina-Giraldo M.D."/>
            <person name="Morris P.F."/>
            <person name="Phuntumart V."/>
            <person name="Putnam N.H."/>
            <person name="Rash S."/>
            <person name="Rose J.K."/>
            <person name="Sakihama Y."/>
            <person name="Salamov A.A."/>
            <person name="Savidor A."/>
            <person name="Scheuring C.F."/>
            <person name="Smith B.M."/>
            <person name="Sobral B.W."/>
            <person name="Terry A."/>
            <person name="Torto-Alalibo T.A."/>
            <person name="Win J."/>
            <person name="Xu Z."/>
            <person name="Zhang H."/>
            <person name="Grigoriev I.V."/>
            <person name="Rokhsar D.S."/>
            <person name="Boore J.L."/>
        </authorList>
    </citation>
    <scope>NUCLEOTIDE SEQUENCE [LARGE SCALE GENOMIC DNA]</scope>
    <source>
        <strain evidence="2">Pr102</strain>
    </source>
</reference>
<dbReference type="VEuPathDB" id="FungiDB:KRP22_12783"/>
<organism evidence="1 2">
    <name type="scientific">Phytophthora ramorum</name>
    <name type="common">Sudden oak death agent</name>
    <dbReference type="NCBI Taxonomy" id="164328"/>
    <lineage>
        <taxon>Eukaryota</taxon>
        <taxon>Sar</taxon>
        <taxon>Stramenopiles</taxon>
        <taxon>Oomycota</taxon>
        <taxon>Peronosporomycetes</taxon>
        <taxon>Peronosporales</taxon>
        <taxon>Peronosporaceae</taxon>
        <taxon>Phytophthora</taxon>
    </lineage>
</organism>
<dbReference type="EnsemblProtists" id="Phyra82444">
    <property type="protein sequence ID" value="Phyra82444"/>
    <property type="gene ID" value="Phyra82444"/>
</dbReference>
<protein>
    <submittedName>
        <fullName evidence="1">Uncharacterized protein</fullName>
    </submittedName>
</protein>